<organism evidence="1 2">
    <name type="scientific">Capsulimonas corticalis</name>
    <dbReference type="NCBI Taxonomy" id="2219043"/>
    <lineage>
        <taxon>Bacteria</taxon>
        <taxon>Bacillati</taxon>
        <taxon>Armatimonadota</taxon>
        <taxon>Armatimonadia</taxon>
        <taxon>Capsulimonadales</taxon>
        <taxon>Capsulimonadaceae</taxon>
        <taxon>Capsulimonas</taxon>
    </lineage>
</organism>
<dbReference type="SUPFAM" id="SSF55718">
    <property type="entry name" value="SCP-like"/>
    <property type="match status" value="1"/>
</dbReference>
<dbReference type="PROSITE" id="PS51186">
    <property type="entry name" value="GNAT"/>
    <property type="match status" value="1"/>
</dbReference>
<dbReference type="GO" id="GO:0030649">
    <property type="term" value="P:aminoglycoside antibiotic catabolic process"/>
    <property type="evidence" value="ECO:0007669"/>
    <property type="project" value="TreeGrafter"/>
</dbReference>
<accession>A0A402CZX7</accession>
<dbReference type="InterPro" id="IPR000182">
    <property type="entry name" value="GNAT_dom"/>
</dbReference>
<keyword evidence="2" id="KW-1185">Reference proteome</keyword>
<dbReference type="Pfam" id="PF17668">
    <property type="entry name" value="Acetyltransf_17"/>
    <property type="match status" value="1"/>
</dbReference>
<reference evidence="1 2" key="1">
    <citation type="journal article" date="2019" name="Int. J. Syst. Evol. Microbiol.">
        <title>Capsulimonas corticalis gen. nov., sp. nov., an aerobic capsulated bacterium, of a novel bacterial order, Capsulimonadales ord. nov., of the class Armatimonadia of the phylum Armatimonadetes.</title>
        <authorList>
            <person name="Li J."/>
            <person name="Kudo C."/>
            <person name="Tonouchi A."/>
        </authorList>
    </citation>
    <scope>NUCLEOTIDE SEQUENCE [LARGE SCALE GENOMIC DNA]</scope>
    <source>
        <strain evidence="1 2">AX-7</strain>
    </source>
</reference>
<dbReference type="InterPro" id="IPR016181">
    <property type="entry name" value="Acyl_CoA_acyltransferase"/>
</dbReference>
<dbReference type="GO" id="GO:0034069">
    <property type="term" value="F:aminoglycoside N-acetyltransferase activity"/>
    <property type="evidence" value="ECO:0007669"/>
    <property type="project" value="TreeGrafter"/>
</dbReference>
<evidence type="ECO:0000313" key="1">
    <source>
        <dbReference type="EMBL" id="BDI33818.1"/>
    </source>
</evidence>
<dbReference type="KEGG" id="ccot:CCAX7_58690"/>
<dbReference type="SUPFAM" id="SSF55729">
    <property type="entry name" value="Acyl-CoA N-acyltransferases (Nat)"/>
    <property type="match status" value="1"/>
</dbReference>
<name>A0A402CZX7_9BACT</name>
<proteinExistence type="predicted"/>
<protein>
    <submittedName>
        <fullName evidence="1">Uncharacterized protein</fullName>
    </submittedName>
</protein>
<dbReference type="InterPro" id="IPR041380">
    <property type="entry name" value="Acetyltransf_17"/>
</dbReference>
<dbReference type="InterPro" id="IPR025559">
    <property type="entry name" value="Eis_dom"/>
</dbReference>
<dbReference type="InterPro" id="IPR051554">
    <property type="entry name" value="Acetyltransferase_Eis"/>
</dbReference>
<gene>
    <name evidence="1" type="ORF">CCAX7_58690</name>
</gene>
<dbReference type="RefSeq" id="WP_119322851.1">
    <property type="nucleotide sequence ID" value="NZ_AP025739.1"/>
</dbReference>
<dbReference type="Proteomes" id="UP000287394">
    <property type="component" value="Chromosome"/>
</dbReference>
<evidence type="ECO:0000313" key="2">
    <source>
        <dbReference type="Proteomes" id="UP000287394"/>
    </source>
</evidence>
<dbReference type="PANTHER" id="PTHR37817">
    <property type="entry name" value="N-ACETYLTRANSFERASE EIS"/>
    <property type="match status" value="1"/>
</dbReference>
<dbReference type="PANTHER" id="PTHR37817:SF1">
    <property type="entry name" value="N-ACETYLTRANSFERASE EIS"/>
    <property type="match status" value="1"/>
</dbReference>
<dbReference type="Pfam" id="PF13527">
    <property type="entry name" value="Acetyltransf_9"/>
    <property type="match status" value="1"/>
</dbReference>
<dbReference type="Gene3D" id="3.40.630.30">
    <property type="match status" value="2"/>
</dbReference>
<dbReference type="InterPro" id="IPR036527">
    <property type="entry name" value="SCP2_sterol-bd_dom_sf"/>
</dbReference>
<dbReference type="AlphaFoldDB" id="A0A402CZX7"/>
<dbReference type="OrthoDB" id="9768284at2"/>
<dbReference type="EMBL" id="AP025739">
    <property type="protein sequence ID" value="BDI33818.1"/>
    <property type="molecule type" value="Genomic_DNA"/>
</dbReference>
<dbReference type="Gene3D" id="3.30.1050.10">
    <property type="entry name" value="SCP2 sterol-binding domain"/>
    <property type="match status" value="1"/>
</dbReference>
<sequence length="400" mass="44199">MTPELRWLTPGDDAAHTALMNEAFARGRRPATLDFTGALPAEKPRSPQLGFFEAGRLVAAATYHAMHLGWGGGVELAMSGVAGVACAADCRGRGYVARLLAEGLRDMRERRQPLSGLFPFAYAFYRKHGWDWVGEQRSYTAALSMIPSFPEGRDTRRMEGMEALETVRPIYEAYTRRYRGMITRKDPNPNYWSGLDHRDGYTTYTYVYRNPVTSADEGYLVFRYPAEGDTATLHEFFALTPSAYRGLLSMLHYYGTQLAKVSWNAPLDDPLALYIQGYDLQTRLIPLFMGRIASVDQALTALQPATDLTGSVTIGVTDSQAEWNTGAFALEIEGGAVSVSRTDQAPGMSLDIATLSQAYWGQPSLDRLRAAGRLEVLDEPAYQLLAALLPPATCFLKDGF</sequence>
<dbReference type="Pfam" id="PF13530">
    <property type="entry name" value="SCP2_2"/>
    <property type="match status" value="1"/>
</dbReference>